<dbReference type="PANTHER" id="PTHR12705">
    <property type="entry name" value="ORIGIN RECOGNITION COMPLEX SUBUNIT 5"/>
    <property type="match status" value="1"/>
</dbReference>
<evidence type="ECO:0000313" key="2">
    <source>
        <dbReference type="EMBL" id="VDO57272.1"/>
    </source>
</evidence>
<keyword evidence="3" id="KW-1185">Reference proteome</keyword>
<dbReference type="OMA" id="FFTKNHG"/>
<dbReference type="GO" id="GO:0005664">
    <property type="term" value="C:nuclear origin of replication recognition complex"/>
    <property type="evidence" value="ECO:0007669"/>
    <property type="project" value="TreeGrafter"/>
</dbReference>
<sequence length="407" mass="46343">MRSDSVHKLHALLSQWTSITHIHCYGIEEADVLDDIREELELLQKKDKHSFYVIINCFLVDGSIKRLIDELLRELKLQHDGKVNTINALAVFLGEHLFSAKNRVKLTIVLDQARFLSLFPVSTVKTLLSIPKSIGIICPNLRNDPLIRFVTHSELPWDRIGLLNVIPQPVSVGLENRSEEECIDEIAEAFKEDYSRKIVDYVVKAVFFECRDVQRIMQIVRLACEKYSEKHGDVNDIKNLKLLPVLEALDETDCYWKDENEPEQLVDLPLSTRYLLVASFCASHNPSSTDKRYFAKFHGKEKRSEARERRAEQSAEQRDGEAKSADLQRIKCIYLALCSLYPAKGIDMNVDVNPQIASLCSCGSVARTTSAANLDQPKFRCLESFENISEIAQSLGIPLTTYLDGWT</sequence>
<dbReference type="PANTHER" id="PTHR12705:SF0">
    <property type="entry name" value="ORIGIN RECOGNITION COMPLEX SUBUNIT 5"/>
    <property type="match status" value="1"/>
</dbReference>
<evidence type="ECO:0000313" key="4">
    <source>
        <dbReference type="WBParaSite" id="HPLM_0001563201-mRNA-1"/>
    </source>
</evidence>
<dbReference type="GO" id="GO:0003688">
    <property type="term" value="F:DNA replication origin binding"/>
    <property type="evidence" value="ECO:0007669"/>
    <property type="project" value="TreeGrafter"/>
</dbReference>
<reference evidence="2 3" key="2">
    <citation type="submission" date="2018-11" db="EMBL/GenBank/DDBJ databases">
        <authorList>
            <consortium name="Pathogen Informatics"/>
        </authorList>
    </citation>
    <scope>NUCLEOTIDE SEQUENCE [LARGE SCALE GENOMIC DNA]</scope>
    <source>
        <strain evidence="2 3">MHpl1</strain>
    </source>
</reference>
<reference evidence="4" key="1">
    <citation type="submission" date="2016-04" db="UniProtKB">
        <authorList>
            <consortium name="WormBaseParasite"/>
        </authorList>
    </citation>
    <scope>IDENTIFICATION</scope>
</reference>
<dbReference type="EMBL" id="UZAF01019057">
    <property type="protein sequence ID" value="VDO57272.1"/>
    <property type="molecule type" value="Genomic_DNA"/>
</dbReference>
<dbReference type="Pfam" id="PF14630">
    <property type="entry name" value="ORC5_C"/>
    <property type="match status" value="1"/>
</dbReference>
<organism evidence="4">
    <name type="scientific">Haemonchus placei</name>
    <name type="common">Barber's pole worm</name>
    <dbReference type="NCBI Taxonomy" id="6290"/>
    <lineage>
        <taxon>Eukaryota</taxon>
        <taxon>Metazoa</taxon>
        <taxon>Ecdysozoa</taxon>
        <taxon>Nematoda</taxon>
        <taxon>Chromadorea</taxon>
        <taxon>Rhabditida</taxon>
        <taxon>Rhabditina</taxon>
        <taxon>Rhabditomorpha</taxon>
        <taxon>Strongyloidea</taxon>
        <taxon>Trichostrongylidae</taxon>
        <taxon>Haemonchus</taxon>
    </lineage>
</organism>
<evidence type="ECO:0000259" key="1">
    <source>
        <dbReference type="Pfam" id="PF14630"/>
    </source>
</evidence>
<gene>
    <name evidence="2" type="ORF">HPLM_LOCUS15624</name>
</gene>
<dbReference type="AlphaFoldDB" id="A0A158QQR5"/>
<dbReference type="STRING" id="6290.A0A158QQR5"/>
<dbReference type="OrthoDB" id="365981at2759"/>
<proteinExistence type="predicted"/>
<accession>A0A158QQR5</accession>
<dbReference type="GO" id="GO:0006270">
    <property type="term" value="P:DNA replication initiation"/>
    <property type="evidence" value="ECO:0007669"/>
    <property type="project" value="TreeGrafter"/>
</dbReference>
<dbReference type="InterPro" id="IPR047088">
    <property type="entry name" value="ORC5_C"/>
</dbReference>
<feature type="domain" description="Origin recognition complex subunit 5 C-terminal" evidence="1">
    <location>
        <begin position="268"/>
        <end position="403"/>
    </location>
</feature>
<name>A0A158QQR5_HAEPC</name>
<evidence type="ECO:0000313" key="3">
    <source>
        <dbReference type="Proteomes" id="UP000268014"/>
    </source>
</evidence>
<dbReference type="Proteomes" id="UP000268014">
    <property type="component" value="Unassembled WGS sequence"/>
</dbReference>
<dbReference type="WBParaSite" id="HPLM_0001563201-mRNA-1">
    <property type="protein sequence ID" value="HPLM_0001563201-mRNA-1"/>
    <property type="gene ID" value="HPLM_0001563201"/>
</dbReference>
<dbReference type="InterPro" id="IPR020796">
    <property type="entry name" value="ORC5"/>
</dbReference>
<protein>
    <submittedName>
        <fullName evidence="4">Origin recognition complex subunit 5</fullName>
    </submittedName>
</protein>